<comment type="caution">
    <text evidence="4">The sequence shown here is derived from an EMBL/GenBank/DDBJ whole genome shotgun (WGS) entry which is preliminary data.</text>
</comment>
<evidence type="ECO:0000256" key="1">
    <source>
        <dbReference type="ARBA" id="ARBA00022679"/>
    </source>
</evidence>
<dbReference type="RefSeq" id="WP_283344586.1">
    <property type="nucleotide sequence ID" value="NZ_JASHIF010000008.1"/>
</dbReference>
<accession>A0ABT6Y804</accession>
<proteinExistence type="predicted"/>
<gene>
    <name evidence="4" type="ORF">QM524_10795</name>
</gene>
<dbReference type="InterPro" id="IPR050065">
    <property type="entry name" value="GlmU-like"/>
</dbReference>
<dbReference type="InterPro" id="IPR029044">
    <property type="entry name" value="Nucleotide-diphossugar_trans"/>
</dbReference>
<keyword evidence="2" id="KW-0548">Nucleotidyltransferase</keyword>
<keyword evidence="5" id="KW-1185">Reference proteome</keyword>
<evidence type="ECO:0000313" key="4">
    <source>
        <dbReference type="EMBL" id="MDI9859695.1"/>
    </source>
</evidence>
<organism evidence="4 5">
    <name type="scientific">Flectobacillus roseus</name>
    <dbReference type="NCBI Taxonomy" id="502259"/>
    <lineage>
        <taxon>Bacteria</taxon>
        <taxon>Pseudomonadati</taxon>
        <taxon>Bacteroidota</taxon>
        <taxon>Cytophagia</taxon>
        <taxon>Cytophagales</taxon>
        <taxon>Flectobacillaceae</taxon>
        <taxon>Flectobacillus</taxon>
    </lineage>
</organism>
<name>A0ABT6Y804_9BACT</name>
<dbReference type="Pfam" id="PF00483">
    <property type="entry name" value="NTP_transferase"/>
    <property type="match status" value="1"/>
</dbReference>
<keyword evidence="1" id="KW-0808">Transferase</keyword>
<dbReference type="Proteomes" id="UP001236507">
    <property type="component" value="Unassembled WGS sequence"/>
</dbReference>
<evidence type="ECO:0000256" key="2">
    <source>
        <dbReference type="ARBA" id="ARBA00022695"/>
    </source>
</evidence>
<sequence>MKTQRIVILAGGAATRMKKAAPDLKDLDPTLANQADTLTKGMIGLGDSGKSLIDYQLENASNAGFNEVLMLLHPDDDFTQQYYEKLAQEGNSWGIHFVFARQHIHADRIKPAGTADAVLQALAQHPDWQQGRIVVCNSDNLYSTQAFEALWHSPNPNALISYDRDALDFPLERIKAFAIVEPDENNCLQNIIEKPSDEQAEAIAQRYGRIGVSMNAFVFEASDLFPALQKTPFHPVRNEKELPTALLIMSRELGKPISCIPMAENVPDLTSKQDILVVQEYLKKVKTLTLH</sequence>
<dbReference type="PANTHER" id="PTHR43584">
    <property type="entry name" value="NUCLEOTIDYL TRANSFERASE"/>
    <property type="match status" value="1"/>
</dbReference>
<dbReference type="PANTHER" id="PTHR43584:SF8">
    <property type="entry name" value="N-ACETYLMURAMATE ALPHA-1-PHOSPHATE URIDYLYLTRANSFERASE"/>
    <property type="match status" value="1"/>
</dbReference>
<reference evidence="4 5" key="1">
    <citation type="submission" date="2023-05" db="EMBL/GenBank/DDBJ databases">
        <title>Novel species of genus Flectobacillus isolated from stream in China.</title>
        <authorList>
            <person name="Lu H."/>
        </authorList>
    </citation>
    <scope>NUCLEOTIDE SEQUENCE [LARGE SCALE GENOMIC DNA]</scope>
    <source>
        <strain evidence="4 5">KCTC 42575</strain>
    </source>
</reference>
<evidence type="ECO:0000259" key="3">
    <source>
        <dbReference type="Pfam" id="PF00483"/>
    </source>
</evidence>
<evidence type="ECO:0000313" key="5">
    <source>
        <dbReference type="Proteomes" id="UP001236507"/>
    </source>
</evidence>
<dbReference type="InterPro" id="IPR005835">
    <property type="entry name" value="NTP_transferase_dom"/>
</dbReference>
<protein>
    <submittedName>
        <fullName evidence="4">Sugar phosphate nucleotidyltransferase</fullName>
    </submittedName>
</protein>
<dbReference type="SUPFAM" id="SSF53448">
    <property type="entry name" value="Nucleotide-diphospho-sugar transferases"/>
    <property type="match status" value="1"/>
</dbReference>
<dbReference type="Gene3D" id="3.90.550.10">
    <property type="entry name" value="Spore Coat Polysaccharide Biosynthesis Protein SpsA, Chain A"/>
    <property type="match status" value="1"/>
</dbReference>
<dbReference type="EMBL" id="JASHIF010000008">
    <property type="protein sequence ID" value="MDI9859695.1"/>
    <property type="molecule type" value="Genomic_DNA"/>
</dbReference>
<feature type="domain" description="Nucleotidyl transferase" evidence="3">
    <location>
        <begin position="41"/>
        <end position="205"/>
    </location>
</feature>